<dbReference type="KEGG" id="brh:RBRH_04247"/>
<dbReference type="HOGENOM" id="CLU_3165686_0_0_4"/>
<dbReference type="AlphaFoldDB" id="E5AUC9"/>
<name>E5AUC9_MYCRK</name>
<geneLocation type="plasmid" evidence="1 2">
    <name>pBRH01</name>
</geneLocation>
<proteinExistence type="predicted"/>
<accession>E5AUC9</accession>
<evidence type="ECO:0000313" key="1">
    <source>
        <dbReference type="EMBL" id="CBW76703.1"/>
    </source>
</evidence>
<dbReference type="Proteomes" id="UP000007437">
    <property type="component" value="Plasmid pBRH01"/>
</dbReference>
<reference evidence="1 2" key="1">
    <citation type="journal article" date="2011" name="J. Bacteriol.">
        <title>Complete genome sequence of Burkholderia rhizoxinica, an endosymbiont of Rhizopus microsporus.</title>
        <authorList>
            <person name="Lackner G."/>
            <person name="Moebius N."/>
            <person name="Partida-Martinez L."/>
            <person name="Hertweck C."/>
        </authorList>
    </citation>
    <scope>NUCLEOTIDE SEQUENCE [LARGE SCALE GENOMIC DNA]</scope>
    <source>
        <strain evidence="2">DSM 19002 / CIP 109453 / HKI 454</strain>
        <plasmid evidence="1 2">pBRH01</plasmid>
    </source>
</reference>
<dbReference type="EMBL" id="FR687360">
    <property type="protein sequence ID" value="CBW76703.1"/>
    <property type="molecule type" value="Genomic_DNA"/>
</dbReference>
<keyword evidence="1" id="KW-0614">Plasmid</keyword>
<organism evidence="1 2">
    <name type="scientific">Mycetohabitans rhizoxinica (strain DSM 19002 / CIP 109453 / HKI 454)</name>
    <name type="common">Paraburkholderia rhizoxinica</name>
    <dbReference type="NCBI Taxonomy" id="882378"/>
    <lineage>
        <taxon>Bacteria</taxon>
        <taxon>Pseudomonadati</taxon>
        <taxon>Pseudomonadota</taxon>
        <taxon>Betaproteobacteria</taxon>
        <taxon>Burkholderiales</taxon>
        <taxon>Burkholderiaceae</taxon>
        <taxon>Mycetohabitans</taxon>
    </lineage>
</organism>
<sequence length="47" mass="5328">MLAYQAHGALSHFRGNLFGFLFMAQFSQELAPPQNPGRFRIPTLLVH</sequence>
<protein>
    <submittedName>
        <fullName evidence="1">Uncharacterized protein</fullName>
    </submittedName>
</protein>
<gene>
    <name evidence="1" type="ordered locus">RBRH_04247</name>
</gene>
<evidence type="ECO:0000313" key="2">
    <source>
        <dbReference type="Proteomes" id="UP000007437"/>
    </source>
</evidence>